<protein>
    <submittedName>
        <fullName evidence="4">Ribosomal protein S18 acetylase RimI-like enzyme</fullName>
    </submittedName>
</protein>
<name>A0A839Q4U8_MYCIR</name>
<dbReference type="EMBL" id="JACHVU010000004">
    <property type="protein sequence ID" value="MBB2991110.1"/>
    <property type="molecule type" value="Genomic_DNA"/>
</dbReference>
<dbReference type="GO" id="GO:0016747">
    <property type="term" value="F:acyltransferase activity, transferring groups other than amino-acyl groups"/>
    <property type="evidence" value="ECO:0007669"/>
    <property type="project" value="InterPro"/>
</dbReference>
<dbReference type="InterPro" id="IPR000182">
    <property type="entry name" value="GNAT_dom"/>
</dbReference>
<feature type="domain" description="N-acetyltransferase" evidence="3">
    <location>
        <begin position="2"/>
        <end position="149"/>
    </location>
</feature>
<keyword evidence="5" id="KW-1185">Reference proteome</keyword>
<evidence type="ECO:0000259" key="3">
    <source>
        <dbReference type="PROSITE" id="PS51186"/>
    </source>
</evidence>
<dbReference type="SUPFAM" id="SSF55729">
    <property type="entry name" value="Acyl-CoA N-acyltransferases (Nat)"/>
    <property type="match status" value="1"/>
</dbReference>
<accession>A0A839Q4U8</accession>
<keyword evidence="4" id="KW-0687">Ribonucleoprotein</keyword>
<dbReference type="InterPro" id="IPR016181">
    <property type="entry name" value="Acyl_CoA_acyltransferase"/>
</dbReference>
<sequence length="149" mass="16615">MNSIRVATDADVADIERIVAEAYAPYIARIGRAPAPMGVDYRRLVHETRDVHILTVNGERVGVLVCVVEADHVFVDSVAVAAGHQGRGYGKVLLAHAEQRARDCGLRQVRLYTNAAMTENLELYPHLGYTEVDRRVDEGFHRVFFVKTV</sequence>
<evidence type="ECO:0000256" key="1">
    <source>
        <dbReference type="ARBA" id="ARBA00022679"/>
    </source>
</evidence>
<evidence type="ECO:0000313" key="5">
    <source>
        <dbReference type="Proteomes" id="UP000550501"/>
    </source>
</evidence>
<gene>
    <name evidence="4" type="ORF">FHR72_002583</name>
</gene>
<dbReference type="Gene3D" id="3.40.630.30">
    <property type="match status" value="1"/>
</dbReference>
<comment type="caution">
    <text evidence="4">The sequence shown here is derived from an EMBL/GenBank/DDBJ whole genome shotgun (WGS) entry which is preliminary data.</text>
</comment>
<dbReference type="GO" id="GO:0005840">
    <property type="term" value="C:ribosome"/>
    <property type="evidence" value="ECO:0007669"/>
    <property type="project" value="UniProtKB-KW"/>
</dbReference>
<dbReference type="InterPro" id="IPR050832">
    <property type="entry name" value="Bact_Acetyltransf"/>
</dbReference>
<keyword evidence="4" id="KW-0689">Ribosomal protein</keyword>
<organism evidence="4 5">
    <name type="scientific">Mycolicibacterium iranicum</name>
    <name type="common">Mycobacterium iranicum</name>
    <dbReference type="NCBI Taxonomy" id="912594"/>
    <lineage>
        <taxon>Bacteria</taxon>
        <taxon>Bacillati</taxon>
        <taxon>Actinomycetota</taxon>
        <taxon>Actinomycetes</taxon>
        <taxon>Mycobacteriales</taxon>
        <taxon>Mycobacteriaceae</taxon>
        <taxon>Mycolicibacterium</taxon>
    </lineage>
</organism>
<keyword evidence="2" id="KW-0012">Acyltransferase</keyword>
<dbReference type="RefSeq" id="WP_183468376.1">
    <property type="nucleotide sequence ID" value="NZ_JACHVU010000004.1"/>
</dbReference>
<dbReference type="AlphaFoldDB" id="A0A839Q4U8"/>
<reference evidence="4 5" key="1">
    <citation type="submission" date="2020-08" db="EMBL/GenBank/DDBJ databases">
        <title>The Agave Microbiome: Exploring the role of microbial communities in plant adaptations to desert environments.</title>
        <authorList>
            <person name="Partida-Martinez L.P."/>
        </authorList>
    </citation>
    <scope>NUCLEOTIDE SEQUENCE [LARGE SCALE GENOMIC DNA]</scope>
    <source>
        <strain evidence="4 5">AT2.18</strain>
    </source>
</reference>
<dbReference type="PROSITE" id="PS51186">
    <property type="entry name" value="GNAT"/>
    <property type="match status" value="1"/>
</dbReference>
<dbReference type="Proteomes" id="UP000550501">
    <property type="component" value="Unassembled WGS sequence"/>
</dbReference>
<evidence type="ECO:0000313" key="4">
    <source>
        <dbReference type="EMBL" id="MBB2991110.1"/>
    </source>
</evidence>
<dbReference type="CDD" id="cd04301">
    <property type="entry name" value="NAT_SF"/>
    <property type="match status" value="1"/>
</dbReference>
<proteinExistence type="predicted"/>
<dbReference type="Pfam" id="PF00583">
    <property type="entry name" value="Acetyltransf_1"/>
    <property type="match status" value="1"/>
</dbReference>
<dbReference type="PANTHER" id="PTHR43877">
    <property type="entry name" value="AMINOALKYLPHOSPHONATE N-ACETYLTRANSFERASE-RELATED-RELATED"/>
    <property type="match status" value="1"/>
</dbReference>
<keyword evidence="1" id="KW-0808">Transferase</keyword>
<evidence type="ECO:0000256" key="2">
    <source>
        <dbReference type="ARBA" id="ARBA00023315"/>
    </source>
</evidence>